<dbReference type="GO" id="GO:0006281">
    <property type="term" value="P:DNA repair"/>
    <property type="evidence" value="ECO:0007669"/>
    <property type="project" value="TreeGrafter"/>
</dbReference>
<accession>A0A561XQK9</accession>
<name>A0A561XQK9_ACIDE</name>
<dbReference type="PANTHER" id="PTHR35369">
    <property type="entry name" value="BLR3025 PROTEIN-RELATED"/>
    <property type="match status" value="1"/>
</dbReference>
<dbReference type="InterPro" id="IPR047610">
    <property type="entry name" value="ImuA_translesion"/>
</dbReference>
<dbReference type="InterPro" id="IPR027417">
    <property type="entry name" value="P-loop_NTPase"/>
</dbReference>
<proteinExistence type="predicted"/>
<dbReference type="SUPFAM" id="SSF52540">
    <property type="entry name" value="P-loop containing nucleoside triphosphate hydrolases"/>
    <property type="match status" value="1"/>
</dbReference>
<evidence type="ECO:0000313" key="3">
    <source>
        <dbReference type="EMBL" id="TWG38404.1"/>
    </source>
</evidence>
<dbReference type="PANTHER" id="PTHR35369:SF3">
    <property type="entry name" value="TRANSLESION DNA SYNTHESIS-ASSOCIATED PROTEIN IMUA"/>
    <property type="match status" value="1"/>
</dbReference>
<evidence type="ECO:0000256" key="2">
    <source>
        <dbReference type="SAM" id="MobiDB-lite"/>
    </source>
</evidence>
<keyword evidence="1" id="KW-0227">DNA damage</keyword>
<feature type="region of interest" description="Disordered" evidence="2">
    <location>
        <begin position="284"/>
        <end position="308"/>
    </location>
</feature>
<comment type="caution">
    <text evidence="3">The sequence shown here is derived from an EMBL/GenBank/DDBJ whole genome shotgun (WGS) entry which is preliminary data.</text>
</comment>
<dbReference type="NCBIfam" id="NF033429">
    <property type="entry name" value="ImuA_translesion"/>
    <property type="match status" value="1"/>
</dbReference>
<dbReference type="Proteomes" id="UP000321485">
    <property type="component" value="Unassembled WGS sequence"/>
</dbReference>
<dbReference type="GeneID" id="51111408"/>
<reference evidence="3 4" key="1">
    <citation type="journal article" date="2015" name="Stand. Genomic Sci.">
        <title>Genomic Encyclopedia of Bacterial and Archaeal Type Strains, Phase III: the genomes of soil and plant-associated and newly described type strains.</title>
        <authorList>
            <person name="Whitman W.B."/>
            <person name="Woyke T."/>
            <person name="Klenk H.P."/>
            <person name="Zhou Y."/>
            <person name="Lilburn T.G."/>
            <person name="Beck B.J."/>
            <person name="De Vos P."/>
            <person name="Vandamme P."/>
            <person name="Eisen J.A."/>
            <person name="Garrity G."/>
            <person name="Hugenholtz P."/>
            <person name="Kyrpides N.C."/>
        </authorList>
    </citation>
    <scope>NUCLEOTIDE SEQUENCE [LARGE SCALE GENOMIC DNA]</scope>
    <source>
        <strain evidence="3 4">DSM 64</strain>
    </source>
</reference>
<dbReference type="RefSeq" id="WP_146871045.1">
    <property type="nucleotide sequence ID" value="NZ_VJWE01000012.1"/>
</dbReference>
<sequence length="308" mass="31878">MPAPRPSLRVASDLPIPVPGVWHADALGASAQRVLPSGHAALDAQLPGGGWPVGALSEVLQPLAGLHEWQLVLPALVQATARQSGAVVLVAPPFEPFGPALQSQGLRAERVCVVHADSPMVALWAAEQALRCQGVVAVMAWLPQAQPAALRRLQLAAAQQQQLLWVFRPVDAPGPASQVSQASPAQLRLQVQGLALPGDAAAAPGMQVRILKRRGPPLAQALQLPGCHPQLAKVLVAQAERRRAAQEAAIAQVAGRQAAAAHVAGALAGSLARHVPPVQAVCEPGGRPGGRPEGSRHALDRPAIALVR</sequence>
<dbReference type="EMBL" id="VJWE01000012">
    <property type="protein sequence ID" value="TWG38404.1"/>
    <property type="molecule type" value="Genomic_DNA"/>
</dbReference>
<evidence type="ECO:0000256" key="1">
    <source>
        <dbReference type="ARBA" id="ARBA00022763"/>
    </source>
</evidence>
<gene>
    <name evidence="3" type="ORF">ATF69_2346</name>
</gene>
<protein>
    <submittedName>
        <fullName evidence="3">Protein ImuA</fullName>
    </submittedName>
</protein>
<evidence type="ECO:0000313" key="4">
    <source>
        <dbReference type="Proteomes" id="UP000321485"/>
    </source>
</evidence>
<organism evidence="3 4">
    <name type="scientific">Acidovorax delafieldii</name>
    <name type="common">Pseudomonas delafieldii</name>
    <dbReference type="NCBI Taxonomy" id="47920"/>
    <lineage>
        <taxon>Bacteria</taxon>
        <taxon>Pseudomonadati</taxon>
        <taxon>Pseudomonadota</taxon>
        <taxon>Betaproteobacteria</taxon>
        <taxon>Burkholderiales</taxon>
        <taxon>Comamonadaceae</taxon>
        <taxon>Acidovorax</taxon>
    </lineage>
</organism>
<dbReference type="InterPro" id="IPR050356">
    <property type="entry name" value="SulA_CellDiv_inhibitor"/>
</dbReference>
<dbReference type="Gene3D" id="3.40.50.300">
    <property type="entry name" value="P-loop containing nucleotide triphosphate hydrolases"/>
    <property type="match status" value="1"/>
</dbReference>
<dbReference type="AlphaFoldDB" id="A0A561XQK9"/>